<keyword evidence="6" id="KW-0732">Signal</keyword>
<evidence type="ECO:0000256" key="4">
    <source>
        <dbReference type="ARBA" id="ARBA00022670"/>
    </source>
</evidence>
<evidence type="ECO:0000313" key="16">
    <source>
        <dbReference type="EMBL" id="KAK9194713.1"/>
    </source>
</evidence>
<dbReference type="GO" id="GO:0030198">
    <property type="term" value="P:extracellular matrix organization"/>
    <property type="evidence" value="ECO:0007669"/>
    <property type="project" value="TreeGrafter"/>
</dbReference>
<feature type="binding site" evidence="13">
    <location>
        <position position="393"/>
    </location>
    <ligand>
        <name>Zn(2+)</name>
        <dbReference type="ChEBI" id="CHEBI:29105"/>
        <label>2</label>
        <note>catalytic</note>
    </ligand>
</feature>
<evidence type="ECO:0000256" key="14">
    <source>
        <dbReference type="PIRSR" id="PIRSR621190-5"/>
    </source>
</evidence>
<feature type="binding site" evidence="13">
    <location>
        <position position="351"/>
    </location>
    <ligand>
        <name>Zn(2+)</name>
        <dbReference type="ChEBI" id="CHEBI:29105"/>
        <label>1</label>
    </ligand>
</feature>
<name>A0AAP0QJL4_9ROSI</name>
<gene>
    <name evidence="16" type="ORF">WN944_005420</name>
</gene>
<dbReference type="GO" id="GO:0098552">
    <property type="term" value="C:side of membrane"/>
    <property type="evidence" value="ECO:0007669"/>
    <property type="project" value="UniProtKB-KW"/>
</dbReference>
<feature type="binding site" evidence="13">
    <location>
        <position position="375"/>
    </location>
    <ligand>
        <name>Zn(2+)</name>
        <dbReference type="ChEBI" id="CHEBI:29105"/>
        <label>2</label>
        <note>catalytic</note>
    </ligand>
</feature>
<evidence type="ECO:0000256" key="8">
    <source>
        <dbReference type="ARBA" id="ARBA00022833"/>
    </source>
</evidence>
<dbReference type="Pfam" id="PF00413">
    <property type="entry name" value="Peptidase_M10"/>
    <property type="match status" value="2"/>
</dbReference>
<dbReference type="GO" id="GO:0008270">
    <property type="term" value="F:zinc ion binding"/>
    <property type="evidence" value="ECO:0007669"/>
    <property type="project" value="InterPro"/>
</dbReference>
<dbReference type="GO" id="GO:0030574">
    <property type="term" value="P:collagen catabolic process"/>
    <property type="evidence" value="ECO:0007669"/>
    <property type="project" value="TreeGrafter"/>
</dbReference>
<feature type="binding site" description="in inhibited form" evidence="13">
    <location>
        <position position="225"/>
    </location>
    <ligand>
        <name>Zn(2+)</name>
        <dbReference type="ChEBI" id="CHEBI:29105"/>
        <label>2</label>
        <note>catalytic</note>
    </ligand>
</feature>
<dbReference type="InterPro" id="IPR033739">
    <property type="entry name" value="M10A_MMP"/>
</dbReference>
<dbReference type="Proteomes" id="UP001428341">
    <property type="component" value="Unassembled WGS sequence"/>
</dbReference>
<comment type="similarity">
    <text evidence="2">Belongs to the peptidase M10A family. Matrix metalloproteinases (MMPs) subfamily.</text>
</comment>
<feature type="binding site" evidence="13">
    <location>
        <position position="331"/>
    </location>
    <ligand>
        <name>Ca(2+)</name>
        <dbReference type="ChEBI" id="CHEBI:29108"/>
        <label>3</label>
    </ligand>
</feature>
<evidence type="ECO:0000256" key="5">
    <source>
        <dbReference type="ARBA" id="ARBA00022723"/>
    </source>
</evidence>
<evidence type="ECO:0000256" key="10">
    <source>
        <dbReference type="ARBA" id="ARBA00023145"/>
    </source>
</evidence>
<keyword evidence="4" id="KW-0645">Protease</keyword>
<keyword evidence="10" id="KW-0865">Zymogen</keyword>
<evidence type="ECO:0000256" key="9">
    <source>
        <dbReference type="ARBA" id="ARBA00023049"/>
    </source>
</evidence>
<dbReference type="InterPro" id="IPR036365">
    <property type="entry name" value="PGBD-like_sf"/>
</dbReference>
<reference evidence="16 17" key="1">
    <citation type="submission" date="2024-05" db="EMBL/GenBank/DDBJ databases">
        <title>Haplotype-resolved chromosome-level genome assembly of Huyou (Citrus changshanensis).</title>
        <authorList>
            <person name="Miao C."/>
            <person name="Chen W."/>
            <person name="Wu Y."/>
            <person name="Wang L."/>
            <person name="Zhao S."/>
            <person name="Grierson D."/>
            <person name="Xu C."/>
            <person name="Chen K."/>
        </authorList>
    </citation>
    <scope>NUCLEOTIDE SEQUENCE [LARGE SCALE GENOMIC DNA]</scope>
    <source>
        <strain evidence="16">01-14</strain>
        <tissue evidence="16">Leaf</tissue>
    </source>
</reference>
<evidence type="ECO:0000256" key="1">
    <source>
        <dbReference type="ARBA" id="ARBA00004471"/>
    </source>
</evidence>
<keyword evidence="13" id="KW-0106">Calcium</keyword>
<feature type="binding site" evidence="13">
    <location>
        <position position="379"/>
    </location>
    <ligand>
        <name>Zn(2+)</name>
        <dbReference type="ChEBI" id="CHEBI:29105"/>
        <label>2</label>
        <note>catalytic</note>
    </ligand>
</feature>
<keyword evidence="5 13" id="KW-0479">Metal-binding</keyword>
<feature type="binding site" evidence="13">
    <location>
        <position position="313"/>
    </location>
    <ligand>
        <name>Ca(2+)</name>
        <dbReference type="ChEBI" id="CHEBI:29108"/>
        <label>2</label>
    </ligand>
</feature>
<dbReference type="SUPFAM" id="SSF47090">
    <property type="entry name" value="PGBD-like"/>
    <property type="match status" value="1"/>
</dbReference>
<feature type="binding site" evidence="13">
    <location>
        <position position="356"/>
    </location>
    <ligand>
        <name>Ca(2+)</name>
        <dbReference type="ChEBI" id="CHEBI:29108"/>
        <label>3</label>
    </ligand>
</feature>
<evidence type="ECO:0000313" key="17">
    <source>
        <dbReference type="Proteomes" id="UP001428341"/>
    </source>
</evidence>
<comment type="subcellular location">
    <subcellularLocation>
        <location evidence="1">Cell membrane</location>
        <topology evidence="1">Lipid-anchor</topology>
        <topology evidence="1">GPI-anchor</topology>
        <orientation evidence="1">Extracellular side</orientation>
    </subcellularLocation>
</comment>
<dbReference type="SMART" id="SM00235">
    <property type="entry name" value="ZnMc"/>
    <property type="match status" value="1"/>
</dbReference>
<keyword evidence="8 13" id="KW-0862">Zinc</keyword>
<keyword evidence="11" id="KW-0325">Glycoprotein</keyword>
<evidence type="ECO:0000259" key="15">
    <source>
        <dbReference type="SMART" id="SM00235"/>
    </source>
</evidence>
<evidence type="ECO:0000256" key="2">
    <source>
        <dbReference type="ARBA" id="ARBA00009614"/>
    </source>
</evidence>
<dbReference type="PANTHER" id="PTHR10201">
    <property type="entry name" value="MATRIX METALLOPROTEINASE"/>
    <property type="match status" value="1"/>
</dbReference>
<dbReference type="GO" id="GO:0031012">
    <property type="term" value="C:extracellular matrix"/>
    <property type="evidence" value="ECO:0007669"/>
    <property type="project" value="InterPro"/>
</dbReference>
<dbReference type="GO" id="GO:0006508">
    <property type="term" value="P:proteolysis"/>
    <property type="evidence" value="ECO:0007669"/>
    <property type="project" value="UniProtKB-KW"/>
</dbReference>
<dbReference type="FunFam" id="3.40.390.10:FF:000018">
    <property type="entry name" value="Metalloendoproteinase 1"/>
    <property type="match status" value="1"/>
</dbReference>
<evidence type="ECO:0000256" key="3">
    <source>
        <dbReference type="ARBA" id="ARBA00022622"/>
    </source>
</evidence>
<organism evidence="16 17">
    <name type="scientific">Citrus x changshan-huyou</name>
    <dbReference type="NCBI Taxonomy" id="2935761"/>
    <lineage>
        <taxon>Eukaryota</taxon>
        <taxon>Viridiplantae</taxon>
        <taxon>Streptophyta</taxon>
        <taxon>Embryophyta</taxon>
        <taxon>Tracheophyta</taxon>
        <taxon>Spermatophyta</taxon>
        <taxon>Magnoliopsida</taxon>
        <taxon>eudicotyledons</taxon>
        <taxon>Gunneridae</taxon>
        <taxon>Pentapetalae</taxon>
        <taxon>rosids</taxon>
        <taxon>malvids</taxon>
        <taxon>Sapindales</taxon>
        <taxon>Rutaceae</taxon>
        <taxon>Aurantioideae</taxon>
        <taxon>Citrus</taxon>
    </lineage>
</organism>
<dbReference type="Pfam" id="PF01471">
    <property type="entry name" value="PG_binding_1"/>
    <property type="match status" value="1"/>
</dbReference>
<dbReference type="EMBL" id="JBCGBO010000006">
    <property type="protein sequence ID" value="KAK9194713.1"/>
    <property type="molecule type" value="Genomic_DNA"/>
</dbReference>
<feature type="binding site" evidence="13">
    <location>
        <position position="325"/>
    </location>
    <ligand>
        <name>Zn(2+)</name>
        <dbReference type="ChEBI" id="CHEBI:29105"/>
        <label>1</label>
    </ligand>
</feature>
<dbReference type="InterPro" id="IPR002477">
    <property type="entry name" value="Peptidoglycan-bd-like"/>
</dbReference>
<comment type="caution">
    <text evidence="16">The sequence shown here is derived from an EMBL/GenBank/DDBJ whole genome shotgun (WGS) entry which is preliminary data.</text>
</comment>
<dbReference type="Gene3D" id="3.40.390.10">
    <property type="entry name" value="Collagenase (Catalytic Domain)"/>
    <property type="match status" value="2"/>
</dbReference>
<evidence type="ECO:0000256" key="7">
    <source>
        <dbReference type="ARBA" id="ARBA00022801"/>
    </source>
</evidence>
<feature type="active site" evidence="12">
    <location>
        <position position="376"/>
    </location>
</feature>
<dbReference type="PANTHER" id="PTHR10201:SF213">
    <property type="entry name" value="METALLOENDOPROTEINASE 2-MMP-LIKE"/>
    <property type="match status" value="1"/>
</dbReference>
<feature type="binding site" evidence="13">
    <location>
        <position position="341"/>
    </location>
    <ligand>
        <name>Zn(2+)</name>
        <dbReference type="ChEBI" id="CHEBI:29105"/>
        <label>1</label>
    </ligand>
</feature>
<feature type="binding site" evidence="13">
    <location>
        <position position="330"/>
    </location>
    <ligand>
        <name>Ca(2+)</name>
        <dbReference type="ChEBI" id="CHEBI:29108"/>
        <label>3</label>
    </ligand>
</feature>
<accession>A0AAP0QJL4</accession>
<evidence type="ECO:0000256" key="11">
    <source>
        <dbReference type="ARBA" id="ARBA00023180"/>
    </source>
</evidence>
<dbReference type="PRINTS" id="PR00138">
    <property type="entry name" value="MATRIXIN"/>
</dbReference>
<dbReference type="CDD" id="cd04278">
    <property type="entry name" value="ZnMc_MMP"/>
    <property type="match status" value="1"/>
</dbReference>
<keyword evidence="7" id="KW-0378">Hydrolase</keyword>
<feature type="binding site" evidence="13">
    <location>
        <position position="353"/>
    </location>
    <ligand>
        <name>Ca(2+)</name>
        <dbReference type="ChEBI" id="CHEBI:29108"/>
        <label>3</label>
    </ligand>
</feature>
<feature type="binding site" evidence="13">
    <location>
        <position position="356"/>
    </location>
    <ligand>
        <name>Ca(2+)</name>
        <dbReference type="ChEBI" id="CHEBI:29108"/>
        <label>1</label>
    </ligand>
</feature>
<evidence type="ECO:0000256" key="6">
    <source>
        <dbReference type="ARBA" id="ARBA00022729"/>
    </source>
</evidence>
<keyword evidence="9" id="KW-0482">Metalloprotease</keyword>
<evidence type="ECO:0000256" key="12">
    <source>
        <dbReference type="PIRSR" id="PIRSR621190-1"/>
    </source>
</evidence>
<keyword evidence="3" id="KW-0336">GPI-anchor</keyword>
<proteinExistence type="inferred from homology"/>
<dbReference type="InterPro" id="IPR001818">
    <property type="entry name" value="Pept_M10_metallopeptidase"/>
</dbReference>
<dbReference type="InterPro" id="IPR024079">
    <property type="entry name" value="MetalloPept_cat_dom_sf"/>
</dbReference>
<feature type="binding site" evidence="13">
    <location>
        <position position="385"/>
    </location>
    <ligand>
        <name>Zn(2+)</name>
        <dbReference type="ChEBI" id="CHEBI:29105"/>
        <label>2</label>
        <note>catalytic</note>
    </ligand>
</feature>
<keyword evidence="17" id="KW-1185">Reference proteome</keyword>
<evidence type="ECO:0000256" key="13">
    <source>
        <dbReference type="PIRSR" id="PIRSR621190-2"/>
    </source>
</evidence>
<comment type="cofactor">
    <cofactor evidence="13">
        <name>Zn(2+)</name>
        <dbReference type="ChEBI" id="CHEBI:29105"/>
    </cofactor>
    <text evidence="13">Binds 2 Zn(2+) ions per subunit.</text>
</comment>
<dbReference type="GO" id="GO:0004222">
    <property type="term" value="F:metalloendopeptidase activity"/>
    <property type="evidence" value="ECO:0007669"/>
    <property type="project" value="InterPro"/>
</dbReference>
<keyword evidence="3" id="KW-0472">Membrane</keyword>
<dbReference type="GO" id="GO:0005886">
    <property type="term" value="C:plasma membrane"/>
    <property type="evidence" value="ECO:0007669"/>
    <property type="project" value="UniProtKB-SubCell"/>
</dbReference>
<protein>
    <recommendedName>
        <fullName evidence="15">Peptidase metallopeptidase domain-containing protein</fullName>
    </recommendedName>
</protein>
<dbReference type="InterPro" id="IPR006026">
    <property type="entry name" value="Peptidase_Metallo"/>
</dbReference>
<dbReference type="SUPFAM" id="SSF55486">
    <property type="entry name" value="Metalloproteases ('zincins'), catalytic domain"/>
    <property type="match status" value="2"/>
</dbReference>
<feature type="binding site" evidence="13">
    <location>
        <position position="323"/>
    </location>
    <ligand>
        <name>Zn(2+)</name>
        <dbReference type="ChEBI" id="CHEBI:29105"/>
        <label>1</label>
    </ligand>
</feature>
<comment type="cofactor">
    <cofactor evidence="13">
        <name>Ca(2+)</name>
        <dbReference type="ChEBI" id="CHEBI:29108"/>
    </cofactor>
    <text evidence="13">Can bind about 5 Ca(2+) ions per subunit.</text>
</comment>
<dbReference type="InterPro" id="IPR021190">
    <property type="entry name" value="Pept_M10A"/>
</dbReference>
<dbReference type="AlphaFoldDB" id="A0AAP0QJL4"/>
<feature type="domain" description="Peptidase metallopeptidase" evidence="15">
    <location>
        <begin position="261"/>
        <end position="419"/>
    </location>
</feature>
<sequence>MRSGKKRQHHNHHNRFHTVSHYAFFRGSPRWPASKFSLTYAFLPGTRGDAINPVAQAFQTWAPNTQFQFTESQDYRNADIKISFKSGDHGAGALSTAVVESWLMLQLLLESQIIQIILLSLLSHNYSVLAHSHAEKKSSPFKFIEHLKGCHKGDKIKGIHELKKYMEKFGYLNYDNYKNQSTHANDDDFDELLESAIKTYQLNYHLKSTGVLDANTVAKMTIPRCGVADIVNGTTRMRSGKKRQQHNHHFRTVSHYSFFPRSPKWPASKFSLTYAFRPGTRSDAITPVARAFQTWAANTQFKFSKIEDFANADIKISFESGDHGDGNPFDGRGGPEGIIAHAFAPTNGRFHYDADEPWAVGAVQGAFDLETVALHEIGHLLGLHHSSVEGAIMYPSISAGVTKGLHGDDIQGIRDLYNV</sequence>
<keyword evidence="3" id="KW-0449">Lipoprotein</keyword>
<feature type="short sequence motif" description="Cysteine switch" evidence="14">
    <location>
        <begin position="223"/>
        <end position="253"/>
    </location>
</feature>